<organism evidence="1 2">
    <name type="scientific">Aphanomyces euteiches</name>
    <dbReference type="NCBI Taxonomy" id="100861"/>
    <lineage>
        <taxon>Eukaryota</taxon>
        <taxon>Sar</taxon>
        <taxon>Stramenopiles</taxon>
        <taxon>Oomycota</taxon>
        <taxon>Saprolegniomycetes</taxon>
        <taxon>Saprolegniales</taxon>
        <taxon>Verrucalvaceae</taxon>
        <taxon>Aphanomyces</taxon>
    </lineage>
</organism>
<evidence type="ECO:0000313" key="1">
    <source>
        <dbReference type="EMBL" id="KAF0728918.1"/>
    </source>
</evidence>
<proteinExistence type="predicted"/>
<keyword evidence="2" id="KW-1185">Reference proteome</keyword>
<dbReference type="Proteomes" id="UP000481153">
    <property type="component" value="Unassembled WGS sequence"/>
</dbReference>
<dbReference type="VEuPathDB" id="FungiDB:AeMF1_010838"/>
<name>A0A6G0WNL4_9STRA</name>
<accession>A0A6G0WNL4</accession>
<reference evidence="1 2" key="1">
    <citation type="submission" date="2019-07" db="EMBL/GenBank/DDBJ databases">
        <title>Genomics analysis of Aphanomyces spp. identifies a new class of oomycete effector associated with host adaptation.</title>
        <authorList>
            <person name="Gaulin E."/>
        </authorList>
    </citation>
    <scope>NUCLEOTIDE SEQUENCE [LARGE SCALE GENOMIC DNA]</scope>
    <source>
        <strain evidence="1 2">ATCC 201684</strain>
    </source>
</reference>
<dbReference type="AlphaFoldDB" id="A0A6G0WNL4"/>
<sequence>MLLAPPQARCLPSAATLAAKLPKIHISDEEKQRVSSMRQQSFRRLQSNHLRCAKVLHGNLHWRAVEFMDVGEEQMYIKEEARLREEIEALGKANAAIHASNTALVNASVERRNKRPREPETIKPNVAKTITSL</sequence>
<protein>
    <submittedName>
        <fullName evidence="1">Uncharacterized protein</fullName>
    </submittedName>
</protein>
<gene>
    <name evidence="1" type="ORF">Ae201684_013350</name>
</gene>
<comment type="caution">
    <text evidence="1">The sequence shown here is derived from an EMBL/GenBank/DDBJ whole genome shotgun (WGS) entry which is preliminary data.</text>
</comment>
<dbReference type="EMBL" id="VJMJ01000171">
    <property type="protein sequence ID" value="KAF0728918.1"/>
    <property type="molecule type" value="Genomic_DNA"/>
</dbReference>
<evidence type="ECO:0000313" key="2">
    <source>
        <dbReference type="Proteomes" id="UP000481153"/>
    </source>
</evidence>